<protein>
    <recommendedName>
        <fullName evidence="3 11">Aspartyl/glutamyl-tRNA(Asn/Gln) amidotransferase subunit B</fullName>
        <shortName evidence="11">Asp/Glu-ADT subunit B</shortName>
        <ecNumber evidence="11">6.3.5.-</ecNumber>
    </recommendedName>
</protein>
<dbReference type="Pfam" id="PF02934">
    <property type="entry name" value="GatB_N"/>
    <property type="match status" value="1"/>
</dbReference>
<dbReference type="InterPro" id="IPR017958">
    <property type="entry name" value="Gln-tRNA_amidoTrfase_suB_CS"/>
</dbReference>
<dbReference type="SMART" id="SM00845">
    <property type="entry name" value="GatB_Yqey"/>
    <property type="match status" value="1"/>
</dbReference>
<comment type="catalytic activity">
    <reaction evidence="10 11">
        <text>L-glutamyl-tRNA(Gln) + L-glutamine + ATP + H2O = L-glutaminyl-tRNA(Gln) + L-glutamate + ADP + phosphate + H(+)</text>
        <dbReference type="Rhea" id="RHEA:17521"/>
        <dbReference type="Rhea" id="RHEA-COMP:9681"/>
        <dbReference type="Rhea" id="RHEA-COMP:9684"/>
        <dbReference type="ChEBI" id="CHEBI:15377"/>
        <dbReference type="ChEBI" id="CHEBI:15378"/>
        <dbReference type="ChEBI" id="CHEBI:29985"/>
        <dbReference type="ChEBI" id="CHEBI:30616"/>
        <dbReference type="ChEBI" id="CHEBI:43474"/>
        <dbReference type="ChEBI" id="CHEBI:58359"/>
        <dbReference type="ChEBI" id="CHEBI:78520"/>
        <dbReference type="ChEBI" id="CHEBI:78521"/>
        <dbReference type="ChEBI" id="CHEBI:456216"/>
    </reaction>
</comment>
<dbReference type="GO" id="GO:0006412">
    <property type="term" value="P:translation"/>
    <property type="evidence" value="ECO:0007669"/>
    <property type="project" value="UniProtKB-UniRule"/>
</dbReference>
<evidence type="ECO:0000256" key="7">
    <source>
        <dbReference type="ARBA" id="ARBA00022917"/>
    </source>
</evidence>
<dbReference type="InterPro" id="IPR018027">
    <property type="entry name" value="Asn/Gln_amidotransferase"/>
</dbReference>
<feature type="domain" description="Asn/Gln amidotransferase" evidence="12">
    <location>
        <begin position="322"/>
        <end position="466"/>
    </location>
</feature>
<dbReference type="InterPro" id="IPR014746">
    <property type="entry name" value="Gln_synth/guanido_kin_cat_dom"/>
</dbReference>
<name>A0A075HXU0_9ARCH</name>
<evidence type="ECO:0000256" key="3">
    <source>
        <dbReference type="ARBA" id="ARBA00016923"/>
    </source>
</evidence>
<dbReference type="NCBIfam" id="TIGR00133">
    <property type="entry name" value="gatB"/>
    <property type="match status" value="1"/>
</dbReference>
<evidence type="ECO:0000313" key="13">
    <source>
        <dbReference type="EMBL" id="AIF20444.1"/>
    </source>
</evidence>
<dbReference type="SUPFAM" id="SSF55931">
    <property type="entry name" value="Glutamine synthetase/guanido kinase"/>
    <property type="match status" value="1"/>
</dbReference>
<dbReference type="GO" id="GO:0016740">
    <property type="term" value="F:transferase activity"/>
    <property type="evidence" value="ECO:0007669"/>
    <property type="project" value="UniProtKB-KW"/>
</dbReference>
<dbReference type="PANTHER" id="PTHR11659">
    <property type="entry name" value="GLUTAMYL-TRNA GLN AMIDOTRANSFERASE SUBUNIT B MITOCHONDRIAL AND PROKARYOTIC PET112-RELATED"/>
    <property type="match status" value="1"/>
</dbReference>
<dbReference type="PANTHER" id="PTHR11659:SF0">
    <property type="entry name" value="GLUTAMYL-TRNA(GLN) AMIDOTRANSFERASE SUBUNIT B, MITOCHONDRIAL"/>
    <property type="match status" value="1"/>
</dbReference>
<sequence length="468" mass="53120">MTKIGLEIHCQLTKLESKLFCPCKANYREFEPNHNICPVCMGLPGSLPRLNQKAVESATSIAMALNCQTPEKIAFFRKNYFYPDLPKNFQITQLNVYGDMSVGGEGYVDVEGKKIKIRRIQLEEDPGRLIYEGASDRTKITLVDYNRAGTPLVEIVTDPDFENPRQVRIFLNILSDLLENLGVAEPGLEGAMRADGNVSIEGGNKVEIKNIGSFHDLEKALHFELTRQQSLSERDIDIVMETRHWDDRRKITVSSRSKEEDQDYRYFLENDIPWVKIEQTTRDVLKENMPESISSKKERYVEKFDIAPQVAEIIASDRYYSQLFENAYSEQNAKDIANLITTDVIGFIDTKEKQQTSKITSKHLSDLIDAINAKTITRNSAKVALQEIVKSGKDTELILQEMDLGQVSDSSEIDAIISQIFEDEKQAVIDAKERPETVNFLVGKVMQKTKGKADPVKTLELIKSKLNQ</sequence>
<evidence type="ECO:0000256" key="4">
    <source>
        <dbReference type="ARBA" id="ARBA00022598"/>
    </source>
</evidence>
<dbReference type="EMBL" id="KF901165">
    <property type="protein sequence ID" value="AIF20444.1"/>
    <property type="molecule type" value="Genomic_DNA"/>
</dbReference>
<dbReference type="InterPro" id="IPR003789">
    <property type="entry name" value="Asn/Gln_tRNA_amidoTrase-B-like"/>
</dbReference>
<dbReference type="NCBIfam" id="NF004012">
    <property type="entry name" value="PRK05477.1-2"/>
    <property type="match status" value="1"/>
</dbReference>
<evidence type="ECO:0000256" key="10">
    <source>
        <dbReference type="ARBA" id="ARBA00047913"/>
    </source>
</evidence>
<evidence type="ECO:0000259" key="12">
    <source>
        <dbReference type="SMART" id="SM00845"/>
    </source>
</evidence>
<evidence type="ECO:0000256" key="8">
    <source>
        <dbReference type="ARBA" id="ARBA00024799"/>
    </source>
</evidence>
<evidence type="ECO:0000256" key="11">
    <source>
        <dbReference type="HAMAP-Rule" id="MF_00121"/>
    </source>
</evidence>
<dbReference type="GO" id="GO:0050567">
    <property type="term" value="F:glutaminyl-tRNA synthase (glutamine-hydrolyzing) activity"/>
    <property type="evidence" value="ECO:0007669"/>
    <property type="project" value="UniProtKB-UniRule"/>
</dbReference>
<comment type="subunit">
    <text evidence="2 11">Heterotrimer of A, B and C subunits.</text>
</comment>
<dbReference type="GO" id="GO:0005524">
    <property type="term" value="F:ATP binding"/>
    <property type="evidence" value="ECO:0007669"/>
    <property type="project" value="UniProtKB-KW"/>
</dbReference>
<proteinExistence type="inferred from homology"/>
<organism evidence="13">
    <name type="scientific">uncultured marine thaumarchaeote KM3_89_H08</name>
    <dbReference type="NCBI Taxonomy" id="1456341"/>
    <lineage>
        <taxon>Archaea</taxon>
        <taxon>Nitrososphaerota</taxon>
        <taxon>environmental samples</taxon>
    </lineage>
</organism>
<dbReference type="Pfam" id="PF02637">
    <property type="entry name" value="GatB_Yqey"/>
    <property type="match status" value="1"/>
</dbReference>
<dbReference type="Gene3D" id="1.10.10.410">
    <property type="match status" value="1"/>
</dbReference>
<dbReference type="InterPro" id="IPR023168">
    <property type="entry name" value="GatB_Yqey_C_2"/>
</dbReference>
<comment type="function">
    <text evidence="8 11">Allows the formation of correctly charged Asn-tRNA(Asn) or Gln-tRNA(Gln) through the transamidation of misacylated Asp-tRNA(Asn) or Glu-tRNA(Gln) in organisms which lack either or both of asparaginyl-tRNA or glutaminyl-tRNA synthetases. The reaction takes place in the presence of glutamine and ATP through an activated phospho-Asp-tRNA(Asn) or phospho-Glu-tRNA(Gln).</text>
</comment>
<evidence type="ECO:0000256" key="9">
    <source>
        <dbReference type="ARBA" id="ARBA00047380"/>
    </source>
</evidence>
<dbReference type="InterPro" id="IPR004413">
    <property type="entry name" value="GatB"/>
</dbReference>
<evidence type="ECO:0000256" key="6">
    <source>
        <dbReference type="ARBA" id="ARBA00022840"/>
    </source>
</evidence>
<dbReference type="PROSITE" id="PS01234">
    <property type="entry name" value="GATB"/>
    <property type="match status" value="1"/>
</dbReference>
<dbReference type="GO" id="GO:0070681">
    <property type="term" value="P:glutaminyl-tRNAGln biosynthesis via transamidation"/>
    <property type="evidence" value="ECO:0007669"/>
    <property type="project" value="TreeGrafter"/>
</dbReference>
<dbReference type="HAMAP" id="MF_00121">
    <property type="entry name" value="GatB"/>
    <property type="match status" value="1"/>
</dbReference>
<dbReference type="GO" id="GO:0050566">
    <property type="term" value="F:asparaginyl-tRNA synthase (glutamine-hydrolyzing) activity"/>
    <property type="evidence" value="ECO:0007669"/>
    <property type="project" value="RHEA"/>
</dbReference>
<evidence type="ECO:0000256" key="1">
    <source>
        <dbReference type="ARBA" id="ARBA00005306"/>
    </source>
</evidence>
<keyword evidence="7 11" id="KW-0648">Protein biosynthesis</keyword>
<accession>A0A075HXU0</accession>
<comment type="catalytic activity">
    <reaction evidence="9 11">
        <text>L-aspartyl-tRNA(Asn) + L-glutamine + ATP + H2O = L-asparaginyl-tRNA(Asn) + L-glutamate + ADP + phosphate + 2 H(+)</text>
        <dbReference type="Rhea" id="RHEA:14513"/>
        <dbReference type="Rhea" id="RHEA-COMP:9674"/>
        <dbReference type="Rhea" id="RHEA-COMP:9677"/>
        <dbReference type="ChEBI" id="CHEBI:15377"/>
        <dbReference type="ChEBI" id="CHEBI:15378"/>
        <dbReference type="ChEBI" id="CHEBI:29985"/>
        <dbReference type="ChEBI" id="CHEBI:30616"/>
        <dbReference type="ChEBI" id="CHEBI:43474"/>
        <dbReference type="ChEBI" id="CHEBI:58359"/>
        <dbReference type="ChEBI" id="CHEBI:78515"/>
        <dbReference type="ChEBI" id="CHEBI:78516"/>
        <dbReference type="ChEBI" id="CHEBI:456216"/>
    </reaction>
</comment>
<comment type="similarity">
    <text evidence="1 11">Belongs to the GatB/GatE family. GatB subfamily.</text>
</comment>
<evidence type="ECO:0000256" key="5">
    <source>
        <dbReference type="ARBA" id="ARBA00022741"/>
    </source>
</evidence>
<keyword evidence="5 11" id="KW-0547">Nucleotide-binding</keyword>
<dbReference type="InterPro" id="IPR042114">
    <property type="entry name" value="GatB_C_1"/>
</dbReference>
<keyword evidence="6 11" id="KW-0067">ATP-binding</keyword>
<dbReference type="EC" id="6.3.5.-" evidence="11"/>
<dbReference type="SUPFAM" id="SSF89095">
    <property type="entry name" value="GatB/YqeY motif"/>
    <property type="match status" value="1"/>
</dbReference>
<dbReference type="Gene3D" id="1.10.150.380">
    <property type="entry name" value="GatB domain, N-terminal subdomain"/>
    <property type="match status" value="1"/>
</dbReference>
<keyword evidence="4 11" id="KW-0436">Ligase</keyword>
<reference evidence="13" key="1">
    <citation type="journal article" date="2014" name="Genome Biol. Evol.">
        <title>Pangenome evidence for extensive interdomain horizontal transfer affecting lineage core and shell genes in uncultured planktonic thaumarchaeota and euryarchaeota.</title>
        <authorList>
            <person name="Deschamps P."/>
            <person name="Zivanovic Y."/>
            <person name="Moreira D."/>
            <person name="Rodriguez-Valera F."/>
            <person name="Lopez-Garcia P."/>
        </authorList>
    </citation>
    <scope>NUCLEOTIDE SEQUENCE</scope>
</reference>
<dbReference type="InterPro" id="IPR006075">
    <property type="entry name" value="Asn/Gln-tRNA_Trfase_suB/E_cat"/>
</dbReference>
<gene>
    <name evidence="11 13" type="primary">gatB</name>
</gene>
<dbReference type="InterPro" id="IPR017959">
    <property type="entry name" value="Asn/Gln-tRNA_amidoTrfase_suB/E"/>
</dbReference>
<dbReference type="AlphaFoldDB" id="A0A075HXU0"/>
<keyword evidence="13" id="KW-0808">Transferase</keyword>
<evidence type="ECO:0000256" key="2">
    <source>
        <dbReference type="ARBA" id="ARBA00011123"/>
    </source>
</evidence>